<feature type="compositionally biased region" description="Low complexity" evidence="1">
    <location>
        <begin position="56"/>
        <end position="68"/>
    </location>
</feature>
<dbReference type="KEGG" id="cci:CC1G_10634"/>
<gene>
    <name evidence="2" type="ORF">CC1G_10634</name>
</gene>
<comment type="caution">
    <text evidence="2">The sequence shown here is derived from an EMBL/GenBank/DDBJ whole genome shotgun (WGS) entry which is preliminary data.</text>
</comment>
<dbReference type="OMA" id="FWYMEQV"/>
<feature type="region of interest" description="Disordered" evidence="1">
    <location>
        <begin position="577"/>
        <end position="598"/>
    </location>
</feature>
<dbReference type="GeneID" id="6015669"/>
<feature type="region of interest" description="Disordered" evidence="1">
    <location>
        <begin position="398"/>
        <end position="461"/>
    </location>
</feature>
<reference evidence="2 3" key="1">
    <citation type="journal article" date="2010" name="Proc. Natl. Acad. Sci. U.S.A.">
        <title>Insights into evolution of multicellular fungi from the assembled chromosomes of the mushroom Coprinopsis cinerea (Coprinus cinereus).</title>
        <authorList>
            <person name="Stajich J.E."/>
            <person name="Wilke S.K."/>
            <person name="Ahren D."/>
            <person name="Au C.H."/>
            <person name="Birren B.W."/>
            <person name="Borodovsky M."/>
            <person name="Burns C."/>
            <person name="Canback B."/>
            <person name="Casselton L.A."/>
            <person name="Cheng C.K."/>
            <person name="Deng J."/>
            <person name="Dietrich F.S."/>
            <person name="Fargo D.C."/>
            <person name="Farman M.L."/>
            <person name="Gathman A.C."/>
            <person name="Goldberg J."/>
            <person name="Guigo R."/>
            <person name="Hoegger P.J."/>
            <person name="Hooker J.B."/>
            <person name="Huggins A."/>
            <person name="James T.Y."/>
            <person name="Kamada T."/>
            <person name="Kilaru S."/>
            <person name="Kodira C."/>
            <person name="Kues U."/>
            <person name="Kupfer D."/>
            <person name="Kwan H.S."/>
            <person name="Lomsadze A."/>
            <person name="Li W."/>
            <person name="Lilly W.W."/>
            <person name="Ma L.J."/>
            <person name="Mackey A.J."/>
            <person name="Manning G."/>
            <person name="Martin F."/>
            <person name="Muraguchi H."/>
            <person name="Natvig D.O."/>
            <person name="Palmerini H."/>
            <person name="Ramesh M.A."/>
            <person name="Rehmeyer C.J."/>
            <person name="Roe B.A."/>
            <person name="Shenoy N."/>
            <person name="Stanke M."/>
            <person name="Ter-Hovhannisyan V."/>
            <person name="Tunlid A."/>
            <person name="Velagapudi R."/>
            <person name="Vision T.J."/>
            <person name="Zeng Q."/>
            <person name="Zolan M.E."/>
            <person name="Pukkila P.J."/>
        </authorList>
    </citation>
    <scope>NUCLEOTIDE SEQUENCE [LARGE SCALE GENOMIC DNA]</scope>
    <source>
        <strain evidence="3">Okayama-7 / 130 / ATCC MYA-4618 / FGSC 9003</strain>
    </source>
</reference>
<sequence>MTTTSPSNEDIVMADVQPQPAVAATTASAQQTSPDGPPDSTHKPFSVQVTSSKQVKPNANPNPNAKAKSSSDGHRLTFPRDFIISAEVKAKLIPFKEFKERGICVEPRADDPEELEVDTLGVPTVALPKVHDTDRCKTNTKRKRRREEAARDKERLGGRGGLPWWEHWEVSEEGRRVKNLNSKESRVQKLLAAASDFKSGRPWPAGIGQQTDPAYIWSKFESYLGIVSIPVGKKKKPKVFRELDHDSDFSDEDGEDGDGDNNLVVGKDKKTVAFIKDPVESTKIFLSSYARAKGIIWSAINLTQMPRLMQFFLQFLIRSRVFPESETGFRLALDVANQAFIELPLAFDLGADLSPEPFGKACQAVWGRKAEGYRSVEHDAEFLASLEEPSKITEVVEGAPEGEQQDGAPEAPQLLDTTSEGWVPSPWGATDETSGNEASGGWGSGGWGAPESGGGWGETGGEDGALNSWMTVEEDSSPKVVLPDAIGQTHTTGIVERSLRRIKNLLPIPANLPPPAEPVDGAVPDAADIEATLERAYPKVVLTPWLNWDGGEMPVYSSPTILDTSNGPVVEPPFTARDASEEAPKLAPGEVKKHDPGNDDITIFVEPSIFEKLQNAKGMAIAGTWVQIVRKPKEKSDEPPPAKKKKGKKKSAANIWYLDDLGGIFPSFWTVQD</sequence>
<protein>
    <submittedName>
        <fullName evidence="2">Uncharacterized protein</fullName>
    </submittedName>
</protein>
<feature type="compositionally biased region" description="Basic and acidic residues" evidence="1">
    <location>
        <begin position="578"/>
        <end position="597"/>
    </location>
</feature>
<feature type="region of interest" description="Disordered" evidence="1">
    <location>
        <begin position="135"/>
        <end position="156"/>
    </location>
</feature>
<organism evidence="2 3">
    <name type="scientific">Coprinopsis cinerea (strain Okayama-7 / 130 / ATCC MYA-4618 / FGSC 9003)</name>
    <name type="common">Inky cap fungus</name>
    <name type="synonym">Hormographiella aspergillata</name>
    <dbReference type="NCBI Taxonomy" id="240176"/>
    <lineage>
        <taxon>Eukaryota</taxon>
        <taxon>Fungi</taxon>
        <taxon>Dikarya</taxon>
        <taxon>Basidiomycota</taxon>
        <taxon>Agaricomycotina</taxon>
        <taxon>Agaricomycetes</taxon>
        <taxon>Agaricomycetidae</taxon>
        <taxon>Agaricales</taxon>
        <taxon>Agaricineae</taxon>
        <taxon>Psathyrellaceae</taxon>
        <taxon>Coprinopsis</taxon>
    </lineage>
</organism>
<evidence type="ECO:0000256" key="1">
    <source>
        <dbReference type="SAM" id="MobiDB-lite"/>
    </source>
</evidence>
<accession>A8P629</accession>
<dbReference type="AlphaFoldDB" id="A8P629"/>
<evidence type="ECO:0000313" key="2">
    <source>
        <dbReference type="EMBL" id="EAU82729.1"/>
    </source>
</evidence>
<dbReference type="VEuPathDB" id="FungiDB:CC1G_10634"/>
<feature type="compositionally biased region" description="Basic residues" evidence="1">
    <location>
        <begin position="642"/>
        <end position="651"/>
    </location>
</feature>
<dbReference type="eggNOG" id="ENOG502SM1T">
    <property type="taxonomic scope" value="Eukaryota"/>
</dbReference>
<proteinExistence type="predicted"/>
<feature type="region of interest" description="Disordered" evidence="1">
    <location>
        <begin position="1"/>
        <end position="75"/>
    </location>
</feature>
<feature type="compositionally biased region" description="Low complexity" evidence="1">
    <location>
        <begin position="16"/>
        <end position="34"/>
    </location>
</feature>
<dbReference type="STRING" id="240176.A8P629"/>
<evidence type="ECO:0000313" key="3">
    <source>
        <dbReference type="Proteomes" id="UP000001861"/>
    </source>
</evidence>
<feature type="compositionally biased region" description="Gly residues" evidence="1">
    <location>
        <begin position="438"/>
        <end position="461"/>
    </location>
</feature>
<dbReference type="OrthoDB" id="435402at2759"/>
<keyword evidence="3" id="KW-1185">Reference proteome</keyword>
<dbReference type="EMBL" id="AACS02000005">
    <property type="protein sequence ID" value="EAU82729.1"/>
    <property type="molecule type" value="Genomic_DNA"/>
</dbReference>
<feature type="region of interest" description="Disordered" evidence="1">
    <location>
        <begin position="631"/>
        <end position="651"/>
    </location>
</feature>
<name>A8P629_COPC7</name>
<dbReference type="Proteomes" id="UP000001861">
    <property type="component" value="Unassembled WGS sequence"/>
</dbReference>
<dbReference type="RefSeq" id="XP_001839069.1">
    <property type="nucleotide sequence ID" value="XM_001839017.1"/>
</dbReference>
<feature type="compositionally biased region" description="Basic and acidic residues" evidence="1">
    <location>
        <begin position="146"/>
        <end position="156"/>
    </location>
</feature>
<dbReference type="InParanoid" id="A8P629"/>